<evidence type="ECO:0000256" key="9">
    <source>
        <dbReference type="HAMAP-Rule" id="MF_00087"/>
    </source>
</evidence>
<dbReference type="AlphaFoldDB" id="A0A198URC9"/>
<dbReference type="EC" id="1.2.1.70" evidence="3 9"/>
<dbReference type="SUPFAM" id="SSF69742">
    <property type="entry name" value="Glutamyl tRNA-reductase catalytic, N-terminal domain"/>
    <property type="match status" value="1"/>
</dbReference>
<comment type="function">
    <text evidence="9">Catalyzes the NADPH-dependent reduction of glutamyl-tRNA(Glu) to glutamate 1-semialdehyde (GSA).</text>
</comment>
<dbReference type="HAMAP" id="MF_00087">
    <property type="entry name" value="Glu_tRNA_reductase"/>
    <property type="match status" value="1"/>
</dbReference>
<evidence type="ECO:0000256" key="11">
    <source>
        <dbReference type="PIRSR" id="PIRSR000445-2"/>
    </source>
</evidence>
<dbReference type="Gene3D" id="3.40.50.720">
    <property type="entry name" value="NAD(P)-binding Rossmann-like Domain"/>
    <property type="match status" value="1"/>
</dbReference>
<dbReference type="FunFam" id="3.40.50.720:FF:000031">
    <property type="entry name" value="Glutamyl-tRNA reductase"/>
    <property type="match status" value="1"/>
</dbReference>
<feature type="binding site" evidence="9 11">
    <location>
        <begin position="53"/>
        <end position="56"/>
    </location>
    <ligand>
        <name>substrate</name>
    </ligand>
</feature>
<evidence type="ECO:0000256" key="3">
    <source>
        <dbReference type="ARBA" id="ARBA00012970"/>
    </source>
</evidence>
<comment type="pathway">
    <text evidence="1 9 14">Porphyrin-containing compound metabolism; protoporphyrin-IX biosynthesis; 5-aminolevulinate from L-glutamyl-tRNA(Glu): step 1/2.</text>
</comment>
<comment type="subunit">
    <text evidence="9">Homodimer.</text>
</comment>
<feature type="domain" description="Tetrapyrrole biosynthesis glutamyl-tRNA reductase dimerisation" evidence="15">
    <location>
        <begin position="351"/>
        <end position="440"/>
    </location>
</feature>
<evidence type="ECO:0000256" key="5">
    <source>
        <dbReference type="ARBA" id="ARBA00023002"/>
    </source>
</evidence>
<dbReference type="PIRSF" id="PIRSF000445">
    <property type="entry name" value="4pyrrol_synth_GluRdtase"/>
    <property type="match status" value="1"/>
</dbReference>
<feature type="active site" description="Nucleophile" evidence="9 10">
    <location>
        <position position="54"/>
    </location>
</feature>
<evidence type="ECO:0000259" key="16">
    <source>
        <dbReference type="Pfam" id="PF01488"/>
    </source>
</evidence>
<evidence type="ECO:0000256" key="2">
    <source>
        <dbReference type="ARBA" id="ARBA00005916"/>
    </source>
</evidence>
<dbReference type="InterPro" id="IPR036453">
    <property type="entry name" value="GluRdtase_dimer_dom_sf"/>
</dbReference>
<dbReference type="Pfam" id="PF05201">
    <property type="entry name" value="GlutR_N"/>
    <property type="match status" value="1"/>
</dbReference>
<keyword evidence="4 9" id="KW-0521">NADP</keyword>
<evidence type="ECO:0000256" key="13">
    <source>
        <dbReference type="PIRSR" id="PIRSR000445-4"/>
    </source>
</evidence>
<evidence type="ECO:0000256" key="7">
    <source>
        <dbReference type="ARBA" id="ARBA00047464"/>
    </source>
</evidence>
<evidence type="ECO:0000256" key="14">
    <source>
        <dbReference type="RuleBase" id="RU000584"/>
    </source>
</evidence>
<comment type="caution">
    <text evidence="18">The sequence shown here is derived from an EMBL/GenBank/DDBJ whole genome shotgun (WGS) entry which is preliminary data.</text>
</comment>
<feature type="domain" description="Quinate/shikimate 5-dehydrogenase/glutamyl-tRNA reductase" evidence="16">
    <location>
        <begin position="192"/>
        <end position="337"/>
    </location>
</feature>
<comment type="domain">
    <text evidence="9">Possesses an unusual extended V-shaped dimeric structure with each monomer consisting of three distinct domains arranged along a curved 'spinal' alpha-helix. The N-terminal catalytic domain specifically recognizes the glutamate moiety of the substrate. The second domain is the NADPH-binding domain, and the third C-terminal domain is responsible for dimerization.</text>
</comment>
<evidence type="ECO:0000313" key="19">
    <source>
        <dbReference type="Proteomes" id="UP000078228"/>
    </source>
</evidence>
<comment type="miscellaneous">
    <text evidence="9">During catalysis, the active site Cys acts as a nucleophile attacking the alpha-carbonyl group of tRNA-bound glutamate with the formation of a thioester intermediate between enzyme and glutamate, and the concomitant release of tRNA(Glu). The thioester intermediate is finally reduced by direct hydride transfer from NADPH, to form the product GSA.</text>
</comment>
<comment type="catalytic activity">
    <reaction evidence="7 9 14">
        <text>(S)-4-amino-5-oxopentanoate + tRNA(Glu) + NADP(+) = L-glutamyl-tRNA(Glu) + NADPH + H(+)</text>
        <dbReference type="Rhea" id="RHEA:12344"/>
        <dbReference type="Rhea" id="RHEA-COMP:9663"/>
        <dbReference type="Rhea" id="RHEA-COMP:9680"/>
        <dbReference type="ChEBI" id="CHEBI:15378"/>
        <dbReference type="ChEBI" id="CHEBI:57501"/>
        <dbReference type="ChEBI" id="CHEBI:57783"/>
        <dbReference type="ChEBI" id="CHEBI:58349"/>
        <dbReference type="ChEBI" id="CHEBI:78442"/>
        <dbReference type="ChEBI" id="CHEBI:78520"/>
        <dbReference type="EC" id="1.2.1.70"/>
    </reaction>
</comment>
<dbReference type="InterPro" id="IPR015896">
    <property type="entry name" value="4pyrrol_synth_GluRdtase_dimer"/>
</dbReference>
<protein>
    <recommendedName>
        <fullName evidence="8 9">Glutamyl-tRNA reductase</fullName>
        <shortName evidence="9">GluTR</shortName>
        <ecNumber evidence="3 9">1.2.1.70</ecNumber>
    </recommendedName>
</protein>
<feature type="binding site" evidence="9 12">
    <location>
        <begin position="209"/>
        <end position="214"/>
    </location>
    <ligand>
        <name>NADP(+)</name>
        <dbReference type="ChEBI" id="CHEBI:58349"/>
    </ligand>
</feature>
<evidence type="ECO:0000256" key="10">
    <source>
        <dbReference type="PIRSR" id="PIRSR000445-1"/>
    </source>
</evidence>
<evidence type="ECO:0000259" key="15">
    <source>
        <dbReference type="Pfam" id="PF00745"/>
    </source>
</evidence>
<dbReference type="NCBIfam" id="TIGR01035">
    <property type="entry name" value="hemA"/>
    <property type="match status" value="1"/>
</dbReference>
<keyword evidence="19" id="KW-1185">Reference proteome</keyword>
<sequence>MGCLVICMKLAVIGVNHKTAPVSLRERLSFGSDMPQAIGQLSTLANGCTIVSTCNRSELYVGISDDVGGQHESQDEQSGGLTSAKLQEIGEWLAEFKGVSFDEIAPYMYTYEDSRALNHWLRVAAGLDSMILGEPQILGQIRQAVALSREYGGVDSDFGWLTQQVFAAARTVRRDTKVGQQAVTLGFATARLATQIFDTPSKLTFLLVAAGEMNRLVAHNVAALGVKKIIICNRSLDRAQALSDELSEMAKQAGRTLEIELAGLDRLGEVLPQADIVSSCSGSMQALIDTAMVKHALKIRRHQPMLLVDLAVPRDIEPSVGQLDNIYLYSVDDLQHVIAGNIAERKQAAVEAELLVGQLVADIEAQMQVQVARTHIRDYRQMAEARTQALLSQAMAQIDQGEDAKAVLSEFSHALSQTLMHSPSRLIRQIAKTSDADTLDSISHELIHSYRKPV</sequence>
<dbReference type="GO" id="GO:0019353">
    <property type="term" value="P:protoporphyrinogen IX biosynthetic process from glutamate"/>
    <property type="evidence" value="ECO:0007669"/>
    <property type="project" value="TreeGrafter"/>
</dbReference>
<organism evidence="18 19">
    <name type="scientific">Moraxella catarrhalis</name>
    <name type="common">Branhamella catarrhalis</name>
    <dbReference type="NCBI Taxonomy" id="480"/>
    <lineage>
        <taxon>Bacteria</taxon>
        <taxon>Pseudomonadati</taxon>
        <taxon>Pseudomonadota</taxon>
        <taxon>Gammaproteobacteria</taxon>
        <taxon>Moraxellales</taxon>
        <taxon>Moraxellaceae</taxon>
        <taxon>Moraxella</taxon>
    </lineage>
</organism>
<name>A0A198URC9_MORCA</name>
<feature type="binding site" evidence="9 11">
    <location>
        <begin position="134"/>
        <end position="136"/>
    </location>
    <ligand>
        <name>substrate</name>
    </ligand>
</feature>
<keyword evidence="6 9" id="KW-0627">Porphyrin biosynthesis</keyword>
<dbReference type="Pfam" id="PF01488">
    <property type="entry name" value="Shikimate_DH"/>
    <property type="match status" value="1"/>
</dbReference>
<dbReference type="PATRIC" id="fig|480.237.peg.657"/>
<accession>A0A198URC9</accession>
<comment type="similarity">
    <text evidence="2 9 14">Belongs to the glutamyl-tRNA reductase family.</text>
</comment>
<feature type="site" description="Important for activity" evidence="9 13">
    <location>
        <position position="119"/>
    </location>
</feature>
<dbReference type="FunFam" id="3.30.460.30:FF:000001">
    <property type="entry name" value="Glutamyl-tRNA reductase"/>
    <property type="match status" value="1"/>
</dbReference>
<dbReference type="Proteomes" id="UP000078228">
    <property type="component" value="Unassembled WGS sequence"/>
</dbReference>
<dbReference type="eggNOG" id="COG0373">
    <property type="taxonomic scope" value="Bacteria"/>
</dbReference>
<evidence type="ECO:0000259" key="17">
    <source>
        <dbReference type="Pfam" id="PF05201"/>
    </source>
</evidence>
<dbReference type="GO" id="GO:0050661">
    <property type="term" value="F:NADP binding"/>
    <property type="evidence" value="ECO:0007669"/>
    <property type="project" value="InterPro"/>
</dbReference>
<reference evidence="18 19" key="1">
    <citation type="journal article" date="2016" name="Genome Biol. Evol.">
        <title>Comparative Genomic Analyses of the Moraxella catarrhalis Serosensitive and Seroresistant Lineages Demonstrate Their Independent Evolution.</title>
        <authorList>
            <person name="Earl J.P."/>
            <person name="de Vries S.P."/>
            <person name="Ahmed A."/>
            <person name="Powell E."/>
            <person name="Schultz M.P."/>
            <person name="Hermans P.W."/>
            <person name="Hill D.J."/>
            <person name="Zhou Z."/>
            <person name="Constantinidou C.I."/>
            <person name="Hu F.Z."/>
            <person name="Bootsma H.J."/>
            <person name="Ehrlich G.D."/>
        </authorList>
    </citation>
    <scope>NUCLEOTIDE SEQUENCE [LARGE SCALE GENOMIC DNA]</scope>
    <source>
        <strain evidence="18 19">Z7542</strain>
    </source>
</reference>
<dbReference type="PANTHER" id="PTHR43013:SF1">
    <property type="entry name" value="GLUTAMYL-TRNA REDUCTASE"/>
    <property type="match status" value="1"/>
</dbReference>
<dbReference type="Pfam" id="PF00745">
    <property type="entry name" value="GlutR_dimer"/>
    <property type="match status" value="1"/>
</dbReference>
<dbReference type="InterPro" id="IPR036291">
    <property type="entry name" value="NAD(P)-bd_dom_sf"/>
</dbReference>
<dbReference type="InterPro" id="IPR006151">
    <property type="entry name" value="Shikm_DH/Glu-tRNA_Rdtase"/>
</dbReference>
<evidence type="ECO:0000256" key="6">
    <source>
        <dbReference type="ARBA" id="ARBA00023244"/>
    </source>
</evidence>
<proteinExistence type="inferred from homology"/>
<dbReference type="SUPFAM" id="SSF51735">
    <property type="entry name" value="NAD(P)-binding Rossmann-fold domains"/>
    <property type="match status" value="1"/>
</dbReference>
<dbReference type="InterPro" id="IPR036343">
    <property type="entry name" value="GluRdtase_N_sf"/>
</dbReference>
<dbReference type="GO" id="GO:0008883">
    <property type="term" value="F:glutamyl-tRNA reductase activity"/>
    <property type="evidence" value="ECO:0007669"/>
    <property type="project" value="UniProtKB-UniRule"/>
</dbReference>
<feature type="binding site" evidence="9 11">
    <location>
        <position position="129"/>
    </location>
    <ligand>
        <name>substrate</name>
    </ligand>
</feature>
<evidence type="ECO:0000313" key="18">
    <source>
        <dbReference type="EMBL" id="OAU97817.1"/>
    </source>
</evidence>
<dbReference type="PANTHER" id="PTHR43013">
    <property type="entry name" value="GLUTAMYL-TRNA REDUCTASE"/>
    <property type="match status" value="1"/>
</dbReference>
<gene>
    <name evidence="9" type="primary">hemA</name>
    <name evidence="18" type="ORF">AO384_0503</name>
</gene>
<evidence type="ECO:0000256" key="12">
    <source>
        <dbReference type="PIRSR" id="PIRSR000445-3"/>
    </source>
</evidence>
<dbReference type="SUPFAM" id="SSF69075">
    <property type="entry name" value="Glutamyl tRNA-reductase dimerization domain"/>
    <property type="match status" value="1"/>
</dbReference>
<dbReference type="UniPathway" id="UPA00251">
    <property type="reaction ID" value="UER00316"/>
</dbReference>
<dbReference type="InterPro" id="IPR015895">
    <property type="entry name" value="4pyrrol_synth_GluRdtase_N"/>
</dbReference>
<feature type="domain" description="Glutamyl-tRNA reductase N-terminal" evidence="17">
    <location>
        <begin position="13"/>
        <end position="176"/>
    </location>
</feature>
<feature type="binding site" evidence="9 11">
    <location>
        <position position="140"/>
    </location>
    <ligand>
        <name>substrate</name>
    </ligand>
</feature>
<evidence type="ECO:0000256" key="4">
    <source>
        <dbReference type="ARBA" id="ARBA00022857"/>
    </source>
</evidence>
<dbReference type="EMBL" id="LXHC01000005">
    <property type="protein sequence ID" value="OAU97817.1"/>
    <property type="molecule type" value="Genomic_DNA"/>
</dbReference>
<dbReference type="CDD" id="cd05213">
    <property type="entry name" value="NAD_bind_Glutamyl_tRNA_reduct"/>
    <property type="match status" value="1"/>
</dbReference>
<dbReference type="InterPro" id="IPR000343">
    <property type="entry name" value="4pyrrol_synth_GluRdtase"/>
</dbReference>
<keyword evidence="5 9" id="KW-0560">Oxidoreductase</keyword>
<evidence type="ECO:0000256" key="8">
    <source>
        <dbReference type="ARBA" id="ARBA00068659"/>
    </source>
</evidence>
<dbReference type="Gene3D" id="3.30.460.30">
    <property type="entry name" value="Glutamyl-tRNA reductase, N-terminal domain"/>
    <property type="match status" value="1"/>
</dbReference>
<evidence type="ECO:0000256" key="1">
    <source>
        <dbReference type="ARBA" id="ARBA00005059"/>
    </source>
</evidence>